<evidence type="ECO:0000313" key="1">
    <source>
        <dbReference type="EMBL" id="KAF0702092.1"/>
    </source>
</evidence>
<keyword evidence="1" id="KW-0371">Homeobox</keyword>
<dbReference type="OrthoDB" id="6627142at2759"/>
<evidence type="ECO:0000313" key="2">
    <source>
        <dbReference type="Proteomes" id="UP000478052"/>
    </source>
</evidence>
<sequence length="144" mass="17166">MFPFTPGDSLHRGRLPRNSSNIAFYQCRVPQSDGMLTPTHPAEFLENVDQYFSIIQVADQREIHFVSDNFIHKARLWYDTLLAPHSNYKDFVFLFRNYYCSNSLQLSIWNELYRPHFHHDYSTMTEHAMDLINRAHHLSRPIFC</sequence>
<keyword evidence="2" id="KW-1185">Reference proteome</keyword>
<organism evidence="1 2">
    <name type="scientific">Aphis craccivora</name>
    <name type="common">Cowpea aphid</name>
    <dbReference type="NCBI Taxonomy" id="307492"/>
    <lineage>
        <taxon>Eukaryota</taxon>
        <taxon>Metazoa</taxon>
        <taxon>Ecdysozoa</taxon>
        <taxon>Arthropoda</taxon>
        <taxon>Hexapoda</taxon>
        <taxon>Insecta</taxon>
        <taxon>Pterygota</taxon>
        <taxon>Neoptera</taxon>
        <taxon>Paraneoptera</taxon>
        <taxon>Hemiptera</taxon>
        <taxon>Sternorrhyncha</taxon>
        <taxon>Aphidomorpha</taxon>
        <taxon>Aphidoidea</taxon>
        <taxon>Aphididae</taxon>
        <taxon>Aphidini</taxon>
        <taxon>Aphis</taxon>
        <taxon>Aphis</taxon>
    </lineage>
</organism>
<accession>A0A6G0VMQ8</accession>
<keyword evidence="1" id="KW-0238">DNA-binding</keyword>
<reference evidence="1 2" key="1">
    <citation type="submission" date="2019-08" db="EMBL/GenBank/DDBJ databases">
        <title>Whole genome of Aphis craccivora.</title>
        <authorList>
            <person name="Voronova N.V."/>
            <person name="Shulinski R.S."/>
            <person name="Bandarenka Y.V."/>
            <person name="Zhorov D.G."/>
            <person name="Warner D."/>
        </authorList>
    </citation>
    <scope>NUCLEOTIDE SEQUENCE [LARGE SCALE GENOMIC DNA]</scope>
    <source>
        <strain evidence="1">180601</strain>
        <tissue evidence="1">Whole Body</tissue>
    </source>
</reference>
<protein>
    <submittedName>
        <fullName evidence="1">Homeobox protein 2-like</fullName>
    </submittedName>
</protein>
<dbReference type="AlphaFoldDB" id="A0A6G0VMQ8"/>
<dbReference type="Proteomes" id="UP000478052">
    <property type="component" value="Unassembled WGS sequence"/>
</dbReference>
<dbReference type="GO" id="GO:0003677">
    <property type="term" value="F:DNA binding"/>
    <property type="evidence" value="ECO:0007669"/>
    <property type="project" value="UniProtKB-KW"/>
</dbReference>
<name>A0A6G0VMQ8_APHCR</name>
<gene>
    <name evidence="1" type="ORF">FWK35_00033772</name>
</gene>
<proteinExistence type="predicted"/>
<dbReference type="EMBL" id="VUJU01014438">
    <property type="protein sequence ID" value="KAF0702092.1"/>
    <property type="molecule type" value="Genomic_DNA"/>
</dbReference>
<comment type="caution">
    <text evidence="1">The sequence shown here is derived from an EMBL/GenBank/DDBJ whole genome shotgun (WGS) entry which is preliminary data.</text>
</comment>